<feature type="compositionally biased region" description="Basic residues" evidence="1">
    <location>
        <begin position="11"/>
        <end position="22"/>
    </location>
</feature>
<reference evidence="2 3" key="1">
    <citation type="journal article" date="2021" name="Sci. Rep.">
        <title>The genome of the diatom Chaetoceros tenuissimus carries an ancient integrated fragment of an extant virus.</title>
        <authorList>
            <person name="Hongo Y."/>
            <person name="Kimura K."/>
            <person name="Takaki Y."/>
            <person name="Yoshida Y."/>
            <person name="Baba S."/>
            <person name="Kobayashi G."/>
            <person name="Nagasaki K."/>
            <person name="Hano T."/>
            <person name="Tomaru Y."/>
        </authorList>
    </citation>
    <scope>NUCLEOTIDE SEQUENCE [LARGE SCALE GENOMIC DNA]</scope>
    <source>
        <strain evidence="2 3">NIES-3715</strain>
    </source>
</reference>
<keyword evidence="3" id="KW-1185">Reference proteome</keyword>
<sequence>MPKSKNILSKLKNKLKKKKSSKPIHNEEQDNITQASTIDSPEQTLNKVIGPHIHYESSKISQIHSDSYLNDTRRLQSLADQTDDERSVRSEDSDEDSEALQQLYDTALESFTSPQMKLLQENDEHRQAIRDHKRKLKEGTAADKLLNKLLGRKMEDSLEEDYETFVVPKLSQGEKNKHRHFFRQLDGDDDTTVKSSVKEGAGQVVCSDNSVAASMKSNKEDEEEQSVHTHNSRSTRNSRTTNGEQSTAYDQSTTYTEHTNATSSTSFFKRMYCACNGSGQQIEDDTTTVKEVKIHPVARVYHIEHKDM</sequence>
<comment type="caution">
    <text evidence="2">The sequence shown here is derived from an EMBL/GenBank/DDBJ whole genome shotgun (WGS) entry which is preliminary data.</text>
</comment>
<proteinExistence type="predicted"/>
<organism evidence="2 3">
    <name type="scientific">Chaetoceros tenuissimus</name>
    <dbReference type="NCBI Taxonomy" id="426638"/>
    <lineage>
        <taxon>Eukaryota</taxon>
        <taxon>Sar</taxon>
        <taxon>Stramenopiles</taxon>
        <taxon>Ochrophyta</taxon>
        <taxon>Bacillariophyta</taxon>
        <taxon>Coscinodiscophyceae</taxon>
        <taxon>Chaetocerotophycidae</taxon>
        <taxon>Chaetocerotales</taxon>
        <taxon>Chaetocerotaceae</taxon>
        <taxon>Chaetoceros</taxon>
    </lineage>
</organism>
<feature type="region of interest" description="Disordered" evidence="1">
    <location>
        <begin position="189"/>
        <end position="261"/>
    </location>
</feature>
<evidence type="ECO:0000313" key="2">
    <source>
        <dbReference type="EMBL" id="GFH56405.1"/>
    </source>
</evidence>
<feature type="compositionally biased region" description="Polar residues" evidence="1">
    <location>
        <begin position="31"/>
        <end position="44"/>
    </location>
</feature>
<dbReference type="Proteomes" id="UP001054902">
    <property type="component" value="Unassembled WGS sequence"/>
</dbReference>
<feature type="compositionally biased region" description="Low complexity" evidence="1">
    <location>
        <begin position="1"/>
        <end position="10"/>
    </location>
</feature>
<evidence type="ECO:0000313" key="3">
    <source>
        <dbReference type="Proteomes" id="UP001054902"/>
    </source>
</evidence>
<feature type="compositionally biased region" description="Low complexity" evidence="1">
    <location>
        <begin position="232"/>
        <end position="242"/>
    </location>
</feature>
<accession>A0AAD3HAH8</accession>
<name>A0AAD3HAH8_9STRA</name>
<evidence type="ECO:0000256" key="1">
    <source>
        <dbReference type="SAM" id="MobiDB-lite"/>
    </source>
</evidence>
<protein>
    <submittedName>
        <fullName evidence="2">Uncharacterized protein</fullName>
    </submittedName>
</protein>
<feature type="compositionally biased region" description="Polar residues" evidence="1">
    <location>
        <begin position="206"/>
        <end position="216"/>
    </location>
</feature>
<dbReference type="AlphaFoldDB" id="A0AAD3HAH8"/>
<feature type="region of interest" description="Disordered" evidence="1">
    <location>
        <begin position="72"/>
        <end position="99"/>
    </location>
</feature>
<feature type="region of interest" description="Disordered" evidence="1">
    <location>
        <begin position="1"/>
        <end position="44"/>
    </location>
</feature>
<feature type="compositionally biased region" description="Polar residues" evidence="1">
    <location>
        <begin position="243"/>
        <end position="261"/>
    </location>
</feature>
<dbReference type="EMBL" id="BLLK01000052">
    <property type="protein sequence ID" value="GFH56405.1"/>
    <property type="molecule type" value="Genomic_DNA"/>
</dbReference>
<gene>
    <name evidence="2" type="ORF">CTEN210_12881</name>
</gene>